<evidence type="ECO:0000256" key="6">
    <source>
        <dbReference type="SAM" id="SignalP"/>
    </source>
</evidence>
<evidence type="ECO:0000256" key="4">
    <source>
        <dbReference type="ARBA" id="ARBA00023136"/>
    </source>
</evidence>
<protein>
    <submittedName>
        <fullName evidence="9">Putative outer membrane starch-binding protein</fullName>
    </submittedName>
</protein>
<dbReference type="Gene3D" id="1.25.40.390">
    <property type="match status" value="1"/>
</dbReference>
<dbReference type="Pfam" id="PF14322">
    <property type="entry name" value="SusD-like_3"/>
    <property type="match status" value="1"/>
</dbReference>
<name>A0A4Q0PNZ9_9FLAO</name>
<feature type="domain" description="RagB/SusD" evidence="7">
    <location>
        <begin position="312"/>
        <end position="534"/>
    </location>
</feature>
<dbReference type="STRING" id="1122159.SAMN02745246_01150"/>
<keyword evidence="4" id="KW-0472">Membrane</keyword>
<keyword evidence="3 6" id="KW-0732">Signal</keyword>
<comment type="subcellular location">
    <subcellularLocation>
        <location evidence="1">Cell outer membrane</location>
    </subcellularLocation>
</comment>
<dbReference type="Pfam" id="PF07980">
    <property type="entry name" value="SusD_RagB"/>
    <property type="match status" value="1"/>
</dbReference>
<dbReference type="SUPFAM" id="SSF48452">
    <property type="entry name" value="TPR-like"/>
    <property type="match status" value="1"/>
</dbReference>
<dbReference type="EMBL" id="QOVL01000004">
    <property type="protein sequence ID" value="RXG32203.1"/>
    <property type="molecule type" value="Genomic_DNA"/>
</dbReference>
<dbReference type="Proteomes" id="UP000290608">
    <property type="component" value="Unassembled WGS sequence"/>
</dbReference>
<dbReference type="PROSITE" id="PS51257">
    <property type="entry name" value="PROKAR_LIPOPROTEIN"/>
    <property type="match status" value="1"/>
</dbReference>
<accession>A0A4Q0PNZ9</accession>
<dbReference type="RefSeq" id="WP_073098128.1">
    <property type="nucleotide sequence ID" value="NZ_QOVL01000004.1"/>
</dbReference>
<feature type="signal peptide" evidence="6">
    <location>
        <begin position="1"/>
        <end position="21"/>
    </location>
</feature>
<dbReference type="InterPro" id="IPR011990">
    <property type="entry name" value="TPR-like_helical_dom_sf"/>
</dbReference>
<feature type="chain" id="PRO_5020649630" evidence="6">
    <location>
        <begin position="22"/>
        <end position="654"/>
    </location>
</feature>
<evidence type="ECO:0000313" key="9">
    <source>
        <dbReference type="EMBL" id="RXG32203.1"/>
    </source>
</evidence>
<keyword evidence="5" id="KW-0998">Cell outer membrane</keyword>
<organism evidence="9 10">
    <name type="scientific">Leeuwenhoekiella marinoflava</name>
    <dbReference type="NCBI Taxonomy" id="988"/>
    <lineage>
        <taxon>Bacteria</taxon>
        <taxon>Pseudomonadati</taxon>
        <taxon>Bacteroidota</taxon>
        <taxon>Flavobacteriia</taxon>
        <taxon>Flavobacteriales</taxon>
        <taxon>Flavobacteriaceae</taxon>
        <taxon>Leeuwenhoekiella</taxon>
    </lineage>
</organism>
<comment type="similarity">
    <text evidence="2">Belongs to the SusD family.</text>
</comment>
<gene>
    <name evidence="9" type="ORF">DSL99_1009</name>
</gene>
<proteinExistence type="inferred from homology"/>
<reference evidence="9 10" key="1">
    <citation type="submission" date="2018-07" db="EMBL/GenBank/DDBJ databases">
        <title>Leeuwenhoekiella genomics.</title>
        <authorList>
            <person name="Tahon G."/>
            <person name="Willems A."/>
        </authorList>
    </citation>
    <scope>NUCLEOTIDE SEQUENCE [LARGE SCALE GENOMIC DNA]</scope>
    <source>
        <strain evidence="9 10">LMG 1345</strain>
    </source>
</reference>
<dbReference type="InterPro" id="IPR012944">
    <property type="entry name" value="SusD_RagB_dom"/>
</dbReference>
<evidence type="ECO:0000259" key="8">
    <source>
        <dbReference type="Pfam" id="PF14322"/>
    </source>
</evidence>
<evidence type="ECO:0000256" key="2">
    <source>
        <dbReference type="ARBA" id="ARBA00006275"/>
    </source>
</evidence>
<evidence type="ECO:0000256" key="5">
    <source>
        <dbReference type="ARBA" id="ARBA00023237"/>
    </source>
</evidence>
<feature type="domain" description="SusD-like N-terminal" evidence="8">
    <location>
        <begin position="24"/>
        <end position="236"/>
    </location>
</feature>
<evidence type="ECO:0000313" key="10">
    <source>
        <dbReference type="Proteomes" id="UP000290608"/>
    </source>
</evidence>
<dbReference type="GO" id="GO:0009279">
    <property type="term" value="C:cell outer membrane"/>
    <property type="evidence" value="ECO:0007669"/>
    <property type="project" value="UniProtKB-SubCell"/>
</dbReference>
<sequence length="654" mass="74002">MKTTINIYMSMVLLLVMSASCTDDFLEEKRNFGEYDDTFFQSQERVDFYINNIYYDYFQSFTSPTASLVGSYNTEYSGLTEEIGGISRYIDPTINLVTADETSAYYGTRLENKLKNEPYHRIRDCNVLIEDIDVKGANLDEEYRNTAKGQMYYLRAIQYFDLMRVYGGVPIVTTVENASVTDESLQIPRASVPELVDQITSDLDMAASLLPGTWSPGEYGRFTKGAALAQKAKVLLTFASPLFNTDWDNNSNERWQAALKAGLDAESQLASDGYGLYGNSAQDWEEMFVIDNTFNPEAITVHLLGNGNTDSFLNNSWEQNIRLNSQGGGNGQNVPKEMIDLFPMADGSRPTAENGYDDFLFFLDRDPRFYRTFSFSGQQWGYDEDPDDTVWAYRWNTHDGTEYYSDNNQMSSPAFVRKMTNTSATNESGFEYSGTDIFEFRYADLLLMIAESYAATGNVGNAVSYIGRVRERVGIPSTNNYGIGNLANKYEALEACLYERRVELAYEAKRFWDVHRWMLYSDDASANNTTCQKLGVEPLNGSKRTGNLLQYNMQAATADDPLATERAAISVNPDAADFEAQLQTLASFYTTNFQLTALPVPLDNVNDQQAFIDFKPNYYVMGLNREVLTQNPYLRQTILWQDASGSLGTYNYRE</sequence>
<comment type="caution">
    <text evidence="9">The sequence shown here is derived from an EMBL/GenBank/DDBJ whole genome shotgun (WGS) entry which is preliminary data.</text>
</comment>
<evidence type="ECO:0000259" key="7">
    <source>
        <dbReference type="Pfam" id="PF07980"/>
    </source>
</evidence>
<evidence type="ECO:0000256" key="3">
    <source>
        <dbReference type="ARBA" id="ARBA00022729"/>
    </source>
</evidence>
<dbReference type="InterPro" id="IPR033985">
    <property type="entry name" value="SusD-like_N"/>
</dbReference>
<evidence type="ECO:0000256" key="1">
    <source>
        <dbReference type="ARBA" id="ARBA00004442"/>
    </source>
</evidence>
<dbReference type="AlphaFoldDB" id="A0A4Q0PNZ9"/>